<keyword evidence="3" id="KW-0052">Apoplast</keyword>
<evidence type="ECO:0000256" key="1">
    <source>
        <dbReference type="ARBA" id="ARBA00004271"/>
    </source>
</evidence>
<gene>
    <name evidence="16" type="ORF">FSB_LOCUS15754</name>
</gene>
<sequence>MGNGTSRVVGCFVPFNGKNGVDLEFLDPLDEGLGHSFCYVRPSIFESPAITPSNSERYTVDSSTLDSETLSGSFRHDMMDDPSGLHRPYKSIPETTFKTISGASVSANFSTARTGNPSALFSSDVQEPAASFESTSSFAAIPLQPVPHCSGPLNGFMSGPLERGFASGPLERGGGFMSGPIEKGVMSGPLDTTDKSNFSAPLARVHRRPGIQRLMRSVSGPMKSAFSRTFSKHSVGPGWMQRFFLHPVSQLAWHSKEPKFRPDAPRNYPEGGPSEGEYRCTQNLQWAHGKAGEDRVQVVLSEEQGWLFIGIYDGFSGPDAPDFLMSNLYKAIDRELEGLLWDHEDKPLNDPLKPELHNTGNTEVASEFIKDQLNPHSRSGISCSLEESCSPGIVRGQSSNCEIVEENEEVRISFEPNCEKPSISGIAATSVPTANLTGQGRKSMRLYELLQMEPWDGQGSMLVSEVGNRRKVSGDCQSSQETLDSRETVQEDQVRSCSLNSKGDTCSHRGEDPTTSGEDGAVRVESINHGVVNALSVSRHRQNSRKSLISSKIRKMYRKQKSLRKKLFPWSYDWHREETCVDERMAEPSGPIRRCKSGVIDHGAVLRAMARALERTEDAYMEMVEKALDKNPELALMGSCVLVMLMKDQDVYVMNLGDSRVILAQERPNDRYPNPSFLKDDARHGNRSRESLVRMELDRISEDSPMHNQNSQVSKINKNREISLCRLKMKAVQLSTDHSTSVEQEVIRIRAEHPDDNQAVFNDRVKGQLKVTRAFGAGFLKKPTCNEALLEMFRIDYVGTIPYVSCIPSIRHHRLSSSDRFLVLSSDGLYQYFSNEEVVAHVTWFMENVPEGDPAQYLIAELLFRAAKKNGMDFHELLDIPQGDRRKYHDDVSVMGSWDSPLGSKSSIHDPIHQNRVSGNPGKFLVGIELRMSRSGLAWWLTVSQISAWGGGFALPISDLDLRAQELHDSPVLVETQNHLHRDPLQLGLCLGSPTRGLIHGAMGGGHMWRRRRVWNVWWWTLCGVAVLLFIFVLSKGVQIEFRPLIDKLIHSGGCGGFWLLWVDSRWWWWWRSVGGKDLGYGCWGYTGNCCCQLPFLAMVANVVAYLIIFAAISRNVASDPDTLQDLCVAAPSSGIKVNGFACKEEANVTAADFFFDGLAKPGIVNSSVGSLVTAANVDKIPGLNTLGVSLSRIDYAPGGLNPPHTHPRATEIVFVLEGELDVGFITTANKLISKTIKKGEIYVFPKGLVHYQKNNGDKAASVISAFNSQLPGTQSIAATLFTATPAVPDDVLTKAFQVGTKEIDKIKSKLAPKKK</sequence>
<dbReference type="SMART" id="SM00332">
    <property type="entry name" value="PP2Cc"/>
    <property type="match status" value="1"/>
</dbReference>
<name>A0A2N9FKQ6_FAGSY</name>
<keyword evidence="14" id="KW-1133">Transmembrane helix</keyword>
<dbReference type="CDD" id="cd00143">
    <property type="entry name" value="PP2Cc"/>
    <property type="match status" value="1"/>
</dbReference>
<evidence type="ECO:0000256" key="13">
    <source>
        <dbReference type="SAM" id="MobiDB-lite"/>
    </source>
</evidence>
<dbReference type="InterPro" id="IPR006045">
    <property type="entry name" value="Cupin_1"/>
</dbReference>
<comment type="similarity">
    <text evidence="2">Belongs to the germin family.</text>
</comment>
<dbReference type="FunFam" id="2.60.120.10:FF:000025">
    <property type="entry name" value="germin-like protein subfamily 2 member 1"/>
    <property type="match status" value="1"/>
</dbReference>
<dbReference type="Gene3D" id="3.60.40.10">
    <property type="entry name" value="PPM-type phosphatase domain"/>
    <property type="match status" value="2"/>
</dbReference>
<dbReference type="GO" id="GO:0048046">
    <property type="term" value="C:apoplast"/>
    <property type="evidence" value="ECO:0007669"/>
    <property type="project" value="UniProtKB-SubCell"/>
</dbReference>
<evidence type="ECO:0000256" key="3">
    <source>
        <dbReference type="ARBA" id="ARBA00022523"/>
    </source>
</evidence>
<feature type="disulfide bond" evidence="12">
    <location>
        <begin position="1128"/>
        <end position="1143"/>
    </location>
</feature>
<evidence type="ECO:0000256" key="2">
    <source>
        <dbReference type="ARBA" id="ARBA00007456"/>
    </source>
</evidence>
<dbReference type="InterPro" id="IPR001929">
    <property type="entry name" value="Germin"/>
</dbReference>
<dbReference type="CDD" id="cd02241">
    <property type="entry name" value="cupin_OxOx"/>
    <property type="match status" value="1"/>
</dbReference>
<feature type="binding site" evidence="11">
    <location>
        <position position="1251"/>
    </location>
    <ligand>
        <name>Mn(2+)</name>
        <dbReference type="ChEBI" id="CHEBI:29035"/>
    </ligand>
</feature>
<keyword evidence="14" id="KW-0472">Membrane</keyword>
<organism evidence="16">
    <name type="scientific">Fagus sylvatica</name>
    <name type="common">Beechnut</name>
    <dbReference type="NCBI Taxonomy" id="28930"/>
    <lineage>
        <taxon>Eukaryota</taxon>
        <taxon>Viridiplantae</taxon>
        <taxon>Streptophyta</taxon>
        <taxon>Embryophyta</taxon>
        <taxon>Tracheophyta</taxon>
        <taxon>Spermatophyta</taxon>
        <taxon>Magnoliopsida</taxon>
        <taxon>eudicotyledons</taxon>
        <taxon>Gunneridae</taxon>
        <taxon>Pentapetalae</taxon>
        <taxon>rosids</taxon>
        <taxon>fabids</taxon>
        <taxon>Fagales</taxon>
        <taxon>Fagaceae</taxon>
        <taxon>Fagus</taxon>
    </lineage>
</organism>
<evidence type="ECO:0000256" key="14">
    <source>
        <dbReference type="SAM" id="Phobius"/>
    </source>
</evidence>
<dbReference type="GO" id="GO:0030145">
    <property type="term" value="F:manganese ion binding"/>
    <property type="evidence" value="ECO:0007669"/>
    <property type="project" value="InterPro"/>
</dbReference>
<feature type="binding site" evidence="10">
    <location>
        <position position="1207"/>
    </location>
    <ligand>
        <name>oxalate</name>
        <dbReference type="ChEBI" id="CHEBI:30623"/>
    </ligand>
</feature>
<evidence type="ECO:0000256" key="7">
    <source>
        <dbReference type="ARBA" id="ARBA00023157"/>
    </source>
</evidence>
<evidence type="ECO:0000256" key="5">
    <source>
        <dbReference type="ARBA" id="ARBA00022723"/>
    </source>
</evidence>
<dbReference type="PANTHER" id="PTHR31238">
    <property type="entry name" value="GERMIN-LIKE PROTEIN SUBFAMILY 3 MEMBER 3"/>
    <property type="match status" value="1"/>
</dbReference>
<feature type="region of interest" description="Disordered" evidence="13">
    <location>
        <begin position="474"/>
        <end position="519"/>
    </location>
</feature>
<keyword evidence="5 10" id="KW-0479">Metal-binding</keyword>
<keyword evidence="4" id="KW-0964">Secreted</keyword>
<keyword evidence="6" id="KW-0732">Signal</keyword>
<feature type="transmembrane region" description="Helical" evidence="14">
    <location>
        <begin position="1094"/>
        <end position="1113"/>
    </location>
</feature>
<evidence type="ECO:0000256" key="11">
    <source>
        <dbReference type="PIRSR" id="PIRSR601929-2"/>
    </source>
</evidence>
<dbReference type="InterPro" id="IPR036457">
    <property type="entry name" value="PPM-type-like_dom_sf"/>
</dbReference>
<feature type="binding site" evidence="11">
    <location>
        <position position="1212"/>
    </location>
    <ligand>
        <name>Mn(2+)</name>
        <dbReference type="ChEBI" id="CHEBI:29035"/>
    </ligand>
</feature>
<dbReference type="GO" id="GO:2000280">
    <property type="term" value="P:regulation of root development"/>
    <property type="evidence" value="ECO:0007669"/>
    <property type="project" value="UniProtKB-ARBA"/>
</dbReference>
<evidence type="ECO:0000256" key="9">
    <source>
        <dbReference type="ARBA" id="ARBA00023211"/>
    </source>
</evidence>
<feature type="compositionally biased region" description="Basic and acidic residues" evidence="13">
    <location>
        <begin position="483"/>
        <end position="494"/>
    </location>
</feature>
<keyword evidence="14" id="KW-0812">Transmembrane</keyword>
<dbReference type="Pfam" id="PF00481">
    <property type="entry name" value="PP2C"/>
    <property type="match status" value="1"/>
</dbReference>
<evidence type="ECO:0000256" key="8">
    <source>
        <dbReference type="ARBA" id="ARBA00023180"/>
    </source>
</evidence>
<keyword evidence="9 10" id="KW-0464">Manganese</keyword>
<dbReference type="SMART" id="SM00835">
    <property type="entry name" value="Cupin_1"/>
    <property type="match status" value="1"/>
</dbReference>
<comment type="subcellular location">
    <subcellularLocation>
        <location evidence="1">Secreted</location>
        <location evidence="1">Extracellular space</location>
        <location evidence="1">Apoplast</location>
    </subcellularLocation>
</comment>
<feature type="domain" description="PPM-type phosphatase" evidence="15">
    <location>
        <begin position="277"/>
        <end position="899"/>
    </location>
</feature>
<reference evidence="16" key="1">
    <citation type="submission" date="2018-02" db="EMBL/GenBank/DDBJ databases">
        <authorList>
            <person name="Cohen D.B."/>
            <person name="Kent A.D."/>
        </authorList>
    </citation>
    <scope>NUCLEOTIDE SEQUENCE</scope>
</reference>
<keyword evidence="7 12" id="KW-1015">Disulfide bond</keyword>
<dbReference type="Pfam" id="PF00190">
    <property type="entry name" value="Cupin_1"/>
    <property type="match status" value="1"/>
</dbReference>
<dbReference type="InterPro" id="IPR011051">
    <property type="entry name" value="RmlC_Cupin_sf"/>
</dbReference>
<dbReference type="InterPro" id="IPR001932">
    <property type="entry name" value="PPM-type_phosphatase-like_dom"/>
</dbReference>
<evidence type="ECO:0000313" key="16">
    <source>
        <dbReference type="EMBL" id="SPC87872.1"/>
    </source>
</evidence>
<dbReference type="GO" id="GO:0010497">
    <property type="term" value="P:plasmodesmata-mediated intercellular transport"/>
    <property type="evidence" value="ECO:0007669"/>
    <property type="project" value="UniProtKB-ARBA"/>
</dbReference>
<dbReference type="GO" id="GO:0009506">
    <property type="term" value="C:plasmodesma"/>
    <property type="evidence" value="ECO:0007669"/>
    <property type="project" value="UniProtKB-ARBA"/>
</dbReference>
<dbReference type="EMBL" id="OIVN01000953">
    <property type="protein sequence ID" value="SPC87872.1"/>
    <property type="molecule type" value="Genomic_DNA"/>
</dbReference>
<feature type="binding site" evidence="10">
    <location>
        <position position="1212"/>
    </location>
    <ligand>
        <name>oxalate</name>
        <dbReference type="ChEBI" id="CHEBI:30623"/>
    </ligand>
</feature>
<dbReference type="SUPFAM" id="SSF51182">
    <property type="entry name" value="RmlC-like cupins"/>
    <property type="match status" value="1"/>
</dbReference>
<dbReference type="PRINTS" id="PR00325">
    <property type="entry name" value="GERMIN"/>
</dbReference>
<dbReference type="Gene3D" id="2.60.120.10">
    <property type="entry name" value="Jelly Rolls"/>
    <property type="match status" value="1"/>
</dbReference>
<proteinExistence type="inferred from homology"/>
<feature type="binding site" evidence="10">
    <location>
        <position position="1202"/>
    </location>
    <ligand>
        <name>oxalate</name>
        <dbReference type="ChEBI" id="CHEBI:30623"/>
    </ligand>
</feature>
<evidence type="ECO:0000256" key="4">
    <source>
        <dbReference type="ARBA" id="ARBA00022525"/>
    </source>
</evidence>
<feature type="binding site" evidence="11">
    <location>
        <position position="1205"/>
    </location>
    <ligand>
        <name>Mn(2+)</name>
        <dbReference type="ChEBI" id="CHEBI:29035"/>
    </ligand>
</feature>
<dbReference type="PROSITE" id="PS51746">
    <property type="entry name" value="PPM_2"/>
    <property type="match status" value="1"/>
</dbReference>
<keyword evidence="8" id="KW-0325">Glycoprotein</keyword>
<accession>A0A2N9FKQ6</accession>
<evidence type="ECO:0000259" key="15">
    <source>
        <dbReference type="PROSITE" id="PS51746"/>
    </source>
</evidence>
<dbReference type="SUPFAM" id="SSF81606">
    <property type="entry name" value="PP2C-like"/>
    <property type="match status" value="1"/>
</dbReference>
<evidence type="ECO:0000256" key="10">
    <source>
        <dbReference type="PIRSR" id="PIRSR601929-1"/>
    </source>
</evidence>
<dbReference type="InterPro" id="IPR019780">
    <property type="entry name" value="Germin_Mn-BS"/>
</dbReference>
<protein>
    <recommendedName>
        <fullName evidence="15">PPM-type phosphatase domain-containing protein</fullName>
    </recommendedName>
</protein>
<feature type="binding site" evidence="11">
    <location>
        <position position="1207"/>
    </location>
    <ligand>
        <name>Mn(2+)</name>
        <dbReference type="ChEBI" id="CHEBI:29035"/>
    </ligand>
</feature>
<evidence type="ECO:0000256" key="6">
    <source>
        <dbReference type="ARBA" id="ARBA00022729"/>
    </source>
</evidence>
<dbReference type="PROSITE" id="PS00725">
    <property type="entry name" value="GERMIN"/>
    <property type="match status" value="1"/>
</dbReference>
<feature type="transmembrane region" description="Helical" evidence="14">
    <location>
        <begin position="1017"/>
        <end position="1037"/>
    </location>
</feature>
<dbReference type="InterPro" id="IPR014710">
    <property type="entry name" value="RmlC-like_jellyroll"/>
</dbReference>
<feature type="compositionally biased region" description="Polar residues" evidence="13">
    <location>
        <begin position="495"/>
        <end position="504"/>
    </location>
</feature>
<evidence type="ECO:0000256" key="12">
    <source>
        <dbReference type="PIRSR" id="PIRSR601929-3"/>
    </source>
</evidence>